<name>R4U0M3_9MOLU</name>
<evidence type="ECO:0000313" key="7">
    <source>
        <dbReference type="EMBL" id="AGM24812.1"/>
    </source>
</evidence>
<dbReference type="PRINTS" id="PR00107">
    <property type="entry name" value="PHOSPHOCPHPR"/>
</dbReference>
<dbReference type="InterPro" id="IPR002114">
    <property type="entry name" value="PTS_HPr_Ser_P_site"/>
</dbReference>
<dbReference type="eggNOG" id="COG1925">
    <property type="taxonomic scope" value="Bacteria"/>
</dbReference>
<dbReference type="InterPro" id="IPR001020">
    <property type="entry name" value="PTS_HPr_His_P_site"/>
</dbReference>
<accession>R4U0M3</accession>
<keyword evidence="8" id="KW-1185">Reference proteome</keyword>
<dbReference type="InterPro" id="IPR050399">
    <property type="entry name" value="HPr"/>
</dbReference>
<dbReference type="AlphaFoldDB" id="R4U0M3"/>
<dbReference type="PATRIC" id="fig|1276227.3.peg.226"/>
<dbReference type="Proteomes" id="UP000013964">
    <property type="component" value="Chromosome"/>
</dbReference>
<dbReference type="PANTHER" id="PTHR33705:SF2">
    <property type="entry name" value="PHOSPHOCARRIER PROTEIN NPR"/>
    <property type="match status" value="1"/>
</dbReference>
<dbReference type="PROSITE" id="PS51350">
    <property type="entry name" value="PTS_HPR_DOM"/>
    <property type="match status" value="1"/>
</dbReference>
<keyword evidence="5" id="KW-0598">Phosphotransferase system</keyword>
<feature type="domain" description="HPr" evidence="6">
    <location>
        <begin position="1"/>
        <end position="87"/>
    </location>
</feature>
<evidence type="ECO:0000256" key="4">
    <source>
        <dbReference type="ARBA" id="ARBA00022490"/>
    </source>
</evidence>
<dbReference type="SUPFAM" id="SSF55594">
    <property type="entry name" value="HPr-like"/>
    <property type="match status" value="1"/>
</dbReference>
<reference evidence="7 8" key="1">
    <citation type="journal article" date="2013" name="Genome Biol. Evol.">
        <title>Complete genomes of two dipteran-associated spiroplasmas provided insights into the origin, dynamics, and impacts of viral invasion in spiroplasma.</title>
        <authorList>
            <person name="Ku C."/>
            <person name="Lo W.S."/>
            <person name="Chen L.L."/>
            <person name="Kuo C.H."/>
        </authorList>
    </citation>
    <scope>NUCLEOTIDE SEQUENCE [LARGE SCALE GENOMIC DNA]</scope>
    <source>
        <strain evidence="7 8">DF-1</strain>
    </source>
</reference>
<dbReference type="PROSITE" id="PS00589">
    <property type="entry name" value="PTS_HPR_SER"/>
    <property type="match status" value="1"/>
</dbReference>
<sequence>MASFKAIIIDPVGMHARPAALIVGEAGKYKSDITIFSGGKSGNLKSIMTIIALGIHKGAEVEIVATGEDEEAAISGIEKIMKDNKVI</sequence>
<protein>
    <recommendedName>
        <fullName evidence="3">Phosphocarrier protein HPr</fullName>
    </recommendedName>
</protein>
<comment type="subcellular location">
    <subcellularLocation>
        <location evidence="2">Cytoplasm</location>
    </subcellularLocation>
</comment>
<dbReference type="InterPro" id="IPR035895">
    <property type="entry name" value="HPr-like_sf"/>
</dbReference>
<gene>
    <name evidence="7" type="primary">ptsH</name>
    <name evidence="7" type="ORF">SCHRY_v1c02270</name>
</gene>
<dbReference type="GO" id="GO:0005737">
    <property type="term" value="C:cytoplasm"/>
    <property type="evidence" value="ECO:0007669"/>
    <property type="project" value="UniProtKB-SubCell"/>
</dbReference>
<evidence type="ECO:0000256" key="1">
    <source>
        <dbReference type="ARBA" id="ARBA00003681"/>
    </source>
</evidence>
<dbReference type="PANTHER" id="PTHR33705">
    <property type="entry name" value="PHOSPHOCARRIER PROTEIN HPR"/>
    <property type="match status" value="1"/>
</dbReference>
<dbReference type="Gene3D" id="3.30.1340.10">
    <property type="entry name" value="HPr-like"/>
    <property type="match status" value="1"/>
</dbReference>
<dbReference type="EMBL" id="CP005077">
    <property type="protein sequence ID" value="AGM24812.1"/>
    <property type="molecule type" value="Genomic_DNA"/>
</dbReference>
<dbReference type="InterPro" id="IPR000032">
    <property type="entry name" value="HPr-like"/>
</dbReference>
<dbReference type="STRING" id="1276227.SCHRY_v1c02270"/>
<evidence type="ECO:0000259" key="6">
    <source>
        <dbReference type="PROSITE" id="PS51350"/>
    </source>
</evidence>
<comment type="function">
    <text evidence="1">General (non sugar-specific) component of the phosphoenolpyruvate-dependent sugar phosphotransferase system (sugar PTS). This major carbohydrate active-transport system catalyzes the phosphorylation of incoming sugar substrates concomitantly with their translocation across the cell membrane. The phosphoryl group from phosphoenolpyruvate (PEP) is transferred to the phosphoryl carrier protein HPr by enzyme I. Phospho-HPr then transfers it to the PTS EIIA domain.</text>
</comment>
<dbReference type="Pfam" id="PF00381">
    <property type="entry name" value="PTS-HPr"/>
    <property type="match status" value="1"/>
</dbReference>
<evidence type="ECO:0000256" key="5">
    <source>
        <dbReference type="ARBA" id="ARBA00022683"/>
    </source>
</evidence>
<dbReference type="RefSeq" id="WP_016338638.1">
    <property type="nucleotide sequence ID" value="NC_021280.1"/>
</dbReference>
<dbReference type="OrthoDB" id="9809047at2"/>
<evidence type="ECO:0000256" key="3">
    <source>
        <dbReference type="ARBA" id="ARBA00020422"/>
    </source>
</evidence>
<dbReference type="NCBIfam" id="TIGR01003">
    <property type="entry name" value="PTS_HPr_family"/>
    <property type="match status" value="1"/>
</dbReference>
<dbReference type="CDD" id="cd00367">
    <property type="entry name" value="PTS-HPr_like"/>
    <property type="match status" value="1"/>
</dbReference>
<keyword evidence="4" id="KW-0963">Cytoplasm</keyword>
<organism evidence="7 8">
    <name type="scientific">Spiroplasma chrysopicola DF-1</name>
    <dbReference type="NCBI Taxonomy" id="1276227"/>
    <lineage>
        <taxon>Bacteria</taxon>
        <taxon>Bacillati</taxon>
        <taxon>Mycoplasmatota</taxon>
        <taxon>Mollicutes</taxon>
        <taxon>Entomoplasmatales</taxon>
        <taxon>Spiroplasmataceae</taxon>
        <taxon>Spiroplasma</taxon>
    </lineage>
</organism>
<evidence type="ECO:0000256" key="2">
    <source>
        <dbReference type="ARBA" id="ARBA00004496"/>
    </source>
</evidence>
<dbReference type="HOGENOM" id="CLU_136230_2_3_14"/>
<dbReference type="PROSITE" id="PS00369">
    <property type="entry name" value="PTS_HPR_HIS"/>
    <property type="match status" value="1"/>
</dbReference>
<dbReference type="KEGG" id="scr:SCHRY_v1c02270"/>
<dbReference type="GO" id="GO:0009401">
    <property type="term" value="P:phosphoenolpyruvate-dependent sugar phosphotransferase system"/>
    <property type="evidence" value="ECO:0007669"/>
    <property type="project" value="UniProtKB-KW"/>
</dbReference>
<evidence type="ECO:0000313" key="8">
    <source>
        <dbReference type="Proteomes" id="UP000013964"/>
    </source>
</evidence>
<proteinExistence type="predicted"/>